<evidence type="ECO:0000313" key="2">
    <source>
        <dbReference type="EMBL" id="GLQ05456.1"/>
    </source>
</evidence>
<keyword evidence="1" id="KW-0732">Signal</keyword>
<proteinExistence type="predicted"/>
<evidence type="ECO:0000256" key="1">
    <source>
        <dbReference type="SAM" id="SignalP"/>
    </source>
</evidence>
<reference evidence="2" key="2">
    <citation type="submission" date="2023-01" db="EMBL/GenBank/DDBJ databases">
        <title>Draft genome sequence of Sneathiella chinensis strain NBRC 103408.</title>
        <authorList>
            <person name="Sun Q."/>
            <person name="Mori K."/>
        </authorList>
    </citation>
    <scope>NUCLEOTIDE SEQUENCE</scope>
    <source>
        <strain evidence="2">NBRC 103408</strain>
    </source>
</reference>
<protein>
    <recommendedName>
        <fullName evidence="4">Lipoprotein</fullName>
    </recommendedName>
</protein>
<feature type="chain" id="PRO_5045630737" description="Lipoprotein" evidence="1">
    <location>
        <begin position="24"/>
        <end position="131"/>
    </location>
</feature>
<sequence length="131" mass="14293">MIRLLSSLLLFTILGVTSGCTTAAVAVIDEKVSQVMEEDCSTVNVMLGESYCRPRLKELVQEQVYCYRTLGGVDCYARENPYQTNASPRVRPQEALGTTGARVVDMSEVAVDPARETDGYVEASYGKAEAD</sequence>
<dbReference type="PROSITE" id="PS51257">
    <property type="entry name" value="PROKAR_LIPOPROTEIN"/>
    <property type="match status" value="1"/>
</dbReference>
<keyword evidence="3" id="KW-1185">Reference proteome</keyword>
<dbReference type="EMBL" id="BSNF01000001">
    <property type="protein sequence ID" value="GLQ05456.1"/>
    <property type="molecule type" value="Genomic_DNA"/>
</dbReference>
<comment type="caution">
    <text evidence="2">The sequence shown here is derived from an EMBL/GenBank/DDBJ whole genome shotgun (WGS) entry which is preliminary data.</text>
</comment>
<feature type="signal peptide" evidence="1">
    <location>
        <begin position="1"/>
        <end position="23"/>
    </location>
</feature>
<dbReference type="RefSeq" id="WP_169559457.1">
    <property type="nucleotide sequence ID" value="NZ_BSNF01000001.1"/>
</dbReference>
<organism evidence="2 3">
    <name type="scientific">Sneathiella chinensis</name>
    <dbReference type="NCBI Taxonomy" id="349750"/>
    <lineage>
        <taxon>Bacteria</taxon>
        <taxon>Pseudomonadati</taxon>
        <taxon>Pseudomonadota</taxon>
        <taxon>Alphaproteobacteria</taxon>
        <taxon>Sneathiellales</taxon>
        <taxon>Sneathiellaceae</taxon>
        <taxon>Sneathiella</taxon>
    </lineage>
</organism>
<name>A0ABQ5U4Q4_9PROT</name>
<evidence type="ECO:0008006" key="4">
    <source>
        <dbReference type="Google" id="ProtNLM"/>
    </source>
</evidence>
<evidence type="ECO:0000313" key="3">
    <source>
        <dbReference type="Proteomes" id="UP001161409"/>
    </source>
</evidence>
<reference evidence="2" key="1">
    <citation type="journal article" date="2014" name="Int. J. Syst. Evol. Microbiol.">
        <title>Complete genome of a new Firmicutes species belonging to the dominant human colonic microbiota ('Ruminococcus bicirculans') reveals two chromosomes and a selective capacity to utilize plant glucans.</title>
        <authorList>
            <consortium name="NISC Comparative Sequencing Program"/>
            <person name="Wegmann U."/>
            <person name="Louis P."/>
            <person name="Goesmann A."/>
            <person name="Henrissat B."/>
            <person name="Duncan S.H."/>
            <person name="Flint H.J."/>
        </authorList>
    </citation>
    <scope>NUCLEOTIDE SEQUENCE</scope>
    <source>
        <strain evidence="2">NBRC 103408</strain>
    </source>
</reference>
<gene>
    <name evidence="2" type="ORF">GCM10007924_06770</name>
</gene>
<accession>A0ABQ5U4Q4</accession>
<dbReference type="Proteomes" id="UP001161409">
    <property type="component" value="Unassembled WGS sequence"/>
</dbReference>